<evidence type="ECO:0000256" key="1">
    <source>
        <dbReference type="SAM" id="Coils"/>
    </source>
</evidence>
<name>A0A7E5WC89_TRINI</name>
<feature type="coiled-coil region" evidence="1">
    <location>
        <begin position="120"/>
        <end position="196"/>
    </location>
</feature>
<dbReference type="OrthoDB" id="8196581at2759"/>
<dbReference type="InterPro" id="IPR011011">
    <property type="entry name" value="Znf_FYVE_PHD"/>
</dbReference>
<sequence length="350" mass="39776">MNEAVTIIWGCCAPTKENEGKSFVRCTICKKVFHHDCLALDPSSDRTSWACSTCNSKTPESNQVFFNTNITVRSHKRQALQSPPDVSSSPVTEEGVRSIVTEVLQANMDCMLEKINLNMKMLLMQELNAMREQIAGYKNSVDYISQQYDDLLQDKKQLEEQVRSLQKENGSKSTIINDLAKRLNMLEQHARSSNIEIQCVPEHRSENVVNTVFQLSKVIKCEVKETDIQLCTRTAKKDKENPRPRSILVKFNSPRLRDSFLAAAIQYNKSHPNDKLNASHLGIATTTPSPVFVAEHLSSENKALHAATRLRAKELKYKFVWIRYGKIFTKKDESTPSIWINSLEKLNSLS</sequence>
<feature type="domain" description="FP protein C-terminal" evidence="2">
    <location>
        <begin position="299"/>
        <end position="349"/>
    </location>
</feature>
<dbReference type="Proteomes" id="UP000322000">
    <property type="component" value="Chromosome 15"/>
</dbReference>
<dbReference type="Pfam" id="PF25298">
    <property type="entry name" value="Baculo_FP_2nd"/>
    <property type="match status" value="1"/>
</dbReference>
<keyword evidence="3" id="KW-1185">Reference proteome</keyword>
<protein>
    <submittedName>
        <fullName evidence="4">Uncharacterized protein LOC113501163</fullName>
    </submittedName>
</protein>
<gene>
    <name evidence="4" type="primary">LOC113501163</name>
</gene>
<proteinExistence type="predicted"/>
<dbReference type="Gene3D" id="3.30.70.1820">
    <property type="entry name" value="L1 transposable element, RRM domain"/>
    <property type="match status" value="1"/>
</dbReference>
<accession>A0A7E5WC89</accession>
<evidence type="ECO:0000313" key="4">
    <source>
        <dbReference type="RefSeq" id="XP_026738017.1"/>
    </source>
</evidence>
<dbReference type="AlphaFoldDB" id="A0A7E5WC89"/>
<evidence type="ECO:0000313" key="3">
    <source>
        <dbReference type="Proteomes" id="UP000322000"/>
    </source>
</evidence>
<dbReference type="InterPro" id="IPR057251">
    <property type="entry name" value="FP_C"/>
</dbReference>
<organism evidence="3 4">
    <name type="scientific">Trichoplusia ni</name>
    <name type="common">Cabbage looper</name>
    <dbReference type="NCBI Taxonomy" id="7111"/>
    <lineage>
        <taxon>Eukaryota</taxon>
        <taxon>Metazoa</taxon>
        <taxon>Ecdysozoa</taxon>
        <taxon>Arthropoda</taxon>
        <taxon>Hexapoda</taxon>
        <taxon>Insecta</taxon>
        <taxon>Pterygota</taxon>
        <taxon>Neoptera</taxon>
        <taxon>Endopterygota</taxon>
        <taxon>Lepidoptera</taxon>
        <taxon>Glossata</taxon>
        <taxon>Ditrysia</taxon>
        <taxon>Noctuoidea</taxon>
        <taxon>Noctuidae</taxon>
        <taxon>Plusiinae</taxon>
        <taxon>Trichoplusia</taxon>
    </lineage>
</organism>
<evidence type="ECO:0000259" key="2">
    <source>
        <dbReference type="Pfam" id="PF25298"/>
    </source>
</evidence>
<dbReference type="CDD" id="cd15489">
    <property type="entry name" value="PHD_SF"/>
    <property type="match status" value="1"/>
</dbReference>
<dbReference type="KEGG" id="tnl:113501163"/>
<dbReference type="InterPro" id="IPR013083">
    <property type="entry name" value="Znf_RING/FYVE/PHD"/>
</dbReference>
<reference evidence="4" key="1">
    <citation type="submission" date="2025-08" db="UniProtKB">
        <authorList>
            <consortium name="RefSeq"/>
        </authorList>
    </citation>
    <scope>IDENTIFICATION</scope>
</reference>
<dbReference type="Gene3D" id="3.30.40.10">
    <property type="entry name" value="Zinc/RING finger domain, C3HC4 (zinc finger)"/>
    <property type="match status" value="1"/>
</dbReference>
<dbReference type="InParanoid" id="A0A7E5WC89"/>
<dbReference type="GeneID" id="113501163"/>
<dbReference type="RefSeq" id="XP_026738017.1">
    <property type="nucleotide sequence ID" value="XM_026882216.1"/>
</dbReference>
<keyword evidence="1" id="KW-0175">Coiled coil</keyword>
<dbReference type="SUPFAM" id="SSF57903">
    <property type="entry name" value="FYVE/PHD zinc finger"/>
    <property type="match status" value="1"/>
</dbReference>